<evidence type="ECO:0000256" key="2">
    <source>
        <dbReference type="ARBA" id="ARBA00023125"/>
    </source>
</evidence>
<feature type="domain" description="IclR-ED" evidence="5">
    <location>
        <begin position="75"/>
        <end position="255"/>
    </location>
</feature>
<dbReference type="InterPro" id="IPR005471">
    <property type="entry name" value="Tscrpt_reg_IclR_N"/>
</dbReference>
<dbReference type="PANTHER" id="PTHR30136">
    <property type="entry name" value="HELIX-TURN-HELIX TRANSCRIPTIONAL REGULATOR, ICLR FAMILY"/>
    <property type="match status" value="1"/>
</dbReference>
<evidence type="ECO:0000256" key="3">
    <source>
        <dbReference type="ARBA" id="ARBA00023163"/>
    </source>
</evidence>
<dbReference type="SUPFAM" id="SSF55781">
    <property type="entry name" value="GAF domain-like"/>
    <property type="match status" value="1"/>
</dbReference>
<dbReference type="InterPro" id="IPR014757">
    <property type="entry name" value="Tscrpt_reg_IclR_C"/>
</dbReference>
<dbReference type="Pfam" id="PF01614">
    <property type="entry name" value="IclR_C"/>
    <property type="match status" value="1"/>
</dbReference>
<accession>A0A556RAA3</accession>
<dbReference type="GO" id="GO:0003677">
    <property type="term" value="F:DNA binding"/>
    <property type="evidence" value="ECO:0007669"/>
    <property type="project" value="UniProtKB-KW"/>
</dbReference>
<reference evidence="6 7" key="1">
    <citation type="submission" date="2019-07" db="EMBL/GenBank/DDBJ databases">
        <title>Bifidobacterium asteroides genomes.</title>
        <authorList>
            <person name="Zheng H."/>
        </authorList>
    </citation>
    <scope>NUCLEOTIDE SEQUENCE [LARGE SCALE GENOMIC DNA]</scope>
    <source>
        <strain evidence="6 7">W8111</strain>
    </source>
</reference>
<dbReference type="GO" id="GO:0045892">
    <property type="term" value="P:negative regulation of DNA-templated transcription"/>
    <property type="evidence" value="ECO:0007669"/>
    <property type="project" value="TreeGrafter"/>
</dbReference>
<name>A0A556RAA3_9BIFI</name>
<dbReference type="AlphaFoldDB" id="A0A556RAA3"/>
<evidence type="ECO:0000259" key="4">
    <source>
        <dbReference type="PROSITE" id="PS51077"/>
    </source>
</evidence>
<evidence type="ECO:0000256" key="1">
    <source>
        <dbReference type="ARBA" id="ARBA00023015"/>
    </source>
</evidence>
<dbReference type="PROSITE" id="PS51077">
    <property type="entry name" value="HTH_ICLR"/>
    <property type="match status" value="1"/>
</dbReference>
<dbReference type="SMART" id="SM00346">
    <property type="entry name" value="HTH_ICLR"/>
    <property type="match status" value="1"/>
</dbReference>
<comment type="caution">
    <text evidence="6">The sequence shown here is derived from an EMBL/GenBank/DDBJ whole genome shotgun (WGS) entry which is preliminary data.</text>
</comment>
<dbReference type="Proteomes" id="UP000317536">
    <property type="component" value="Unassembled WGS sequence"/>
</dbReference>
<dbReference type="InterPro" id="IPR029016">
    <property type="entry name" value="GAF-like_dom_sf"/>
</dbReference>
<dbReference type="InterPro" id="IPR036388">
    <property type="entry name" value="WH-like_DNA-bd_sf"/>
</dbReference>
<dbReference type="PANTHER" id="PTHR30136:SF24">
    <property type="entry name" value="HTH-TYPE TRANSCRIPTIONAL REPRESSOR ALLR"/>
    <property type="match status" value="1"/>
</dbReference>
<evidence type="ECO:0000313" key="7">
    <source>
        <dbReference type="Proteomes" id="UP000317536"/>
    </source>
</evidence>
<feature type="domain" description="HTH iclR-type" evidence="4">
    <location>
        <begin position="13"/>
        <end position="74"/>
    </location>
</feature>
<evidence type="ECO:0000259" key="5">
    <source>
        <dbReference type="PROSITE" id="PS51078"/>
    </source>
</evidence>
<proteinExistence type="predicted"/>
<dbReference type="EMBL" id="VMHJ01000002">
    <property type="protein sequence ID" value="TSJ85813.1"/>
    <property type="molecule type" value="Genomic_DNA"/>
</dbReference>
<gene>
    <name evidence="6" type="ORF">FPK29_05545</name>
</gene>
<keyword evidence="3" id="KW-0804">Transcription</keyword>
<sequence>MAATHYSGRSTRSGVLDRTFAILTCFTSDQPSLTLTQIMHRTGLPASTTSRLLKELTSHQALSRDRSGSYSIGPLLMEIAQYAQPMLYIREAASPVLDKLSRMTEEHIQLGALDGQEMVVLDRREGRPRIPVYYHIGDRLPVVPTAVGRVLLAYADPDTIDDILDQEQFTWPTWQTPRPPSKAIRRELEKIRQHQVALLRTPKASVHSVASPIFGHTGAVIAAISIVMGSDEQRLEQYVPIIKAGARAITHRISGPRPSRILPPWDGE</sequence>
<dbReference type="Gene3D" id="1.10.10.10">
    <property type="entry name" value="Winged helix-like DNA-binding domain superfamily/Winged helix DNA-binding domain"/>
    <property type="match status" value="1"/>
</dbReference>
<evidence type="ECO:0000313" key="6">
    <source>
        <dbReference type="EMBL" id="TSJ85813.1"/>
    </source>
</evidence>
<dbReference type="GO" id="GO:0003700">
    <property type="term" value="F:DNA-binding transcription factor activity"/>
    <property type="evidence" value="ECO:0007669"/>
    <property type="project" value="TreeGrafter"/>
</dbReference>
<dbReference type="InterPro" id="IPR036390">
    <property type="entry name" value="WH_DNA-bd_sf"/>
</dbReference>
<dbReference type="SUPFAM" id="SSF46785">
    <property type="entry name" value="Winged helix' DNA-binding domain"/>
    <property type="match status" value="1"/>
</dbReference>
<dbReference type="PROSITE" id="PS51078">
    <property type="entry name" value="ICLR_ED"/>
    <property type="match status" value="1"/>
</dbReference>
<dbReference type="InterPro" id="IPR050707">
    <property type="entry name" value="HTH_MetabolicPath_Reg"/>
</dbReference>
<keyword evidence="2" id="KW-0238">DNA-binding</keyword>
<keyword evidence="1" id="KW-0805">Transcription regulation</keyword>
<protein>
    <submittedName>
        <fullName evidence="6">IclR family transcriptional regulator</fullName>
    </submittedName>
</protein>
<dbReference type="Pfam" id="PF09339">
    <property type="entry name" value="HTH_IclR"/>
    <property type="match status" value="1"/>
</dbReference>
<dbReference type="Gene3D" id="3.30.450.40">
    <property type="match status" value="1"/>
</dbReference>
<organism evidence="6 7">
    <name type="scientific">Bifidobacterium asteroides</name>
    <dbReference type="NCBI Taxonomy" id="1684"/>
    <lineage>
        <taxon>Bacteria</taxon>
        <taxon>Bacillati</taxon>
        <taxon>Actinomycetota</taxon>
        <taxon>Actinomycetes</taxon>
        <taxon>Bifidobacteriales</taxon>
        <taxon>Bifidobacteriaceae</taxon>
        <taxon>Bifidobacterium</taxon>
    </lineage>
</organism>